<gene>
    <name evidence="2" type="ORF">GGH94_004788</name>
</gene>
<feature type="region of interest" description="Disordered" evidence="1">
    <location>
        <begin position="156"/>
        <end position="305"/>
    </location>
</feature>
<accession>A0A9W8IMQ7</accession>
<organism evidence="2 3">
    <name type="scientific">Coemansia aciculifera</name>
    <dbReference type="NCBI Taxonomy" id="417176"/>
    <lineage>
        <taxon>Eukaryota</taxon>
        <taxon>Fungi</taxon>
        <taxon>Fungi incertae sedis</taxon>
        <taxon>Zoopagomycota</taxon>
        <taxon>Kickxellomycotina</taxon>
        <taxon>Kickxellomycetes</taxon>
        <taxon>Kickxellales</taxon>
        <taxon>Kickxellaceae</taxon>
        <taxon>Coemansia</taxon>
    </lineage>
</organism>
<proteinExistence type="predicted"/>
<evidence type="ECO:0000313" key="3">
    <source>
        <dbReference type="Proteomes" id="UP001140074"/>
    </source>
</evidence>
<dbReference type="EMBL" id="JANBUY010000213">
    <property type="protein sequence ID" value="KAJ2861593.1"/>
    <property type="molecule type" value="Genomic_DNA"/>
</dbReference>
<feature type="compositionally biased region" description="Low complexity" evidence="1">
    <location>
        <begin position="223"/>
        <end position="236"/>
    </location>
</feature>
<dbReference type="AlphaFoldDB" id="A0A9W8IMQ7"/>
<evidence type="ECO:0000256" key="1">
    <source>
        <dbReference type="SAM" id="MobiDB-lite"/>
    </source>
</evidence>
<protein>
    <submittedName>
        <fullName evidence="2">Uncharacterized protein</fullName>
    </submittedName>
</protein>
<reference evidence="2" key="1">
    <citation type="submission" date="2022-07" db="EMBL/GenBank/DDBJ databases">
        <title>Phylogenomic reconstructions and comparative analyses of Kickxellomycotina fungi.</title>
        <authorList>
            <person name="Reynolds N.K."/>
            <person name="Stajich J.E."/>
            <person name="Barry K."/>
            <person name="Grigoriev I.V."/>
            <person name="Crous P."/>
            <person name="Smith M.E."/>
        </authorList>
    </citation>
    <scope>NUCLEOTIDE SEQUENCE</scope>
    <source>
        <strain evidence="2">RSA 476</strain>
    </source>
</reference>
<dbReference type="Proteomes" id="UP001140074">
    <property type="component" value="Unassembled WGS sequence"/>
</dbReference>
<feature type="compositionally biased region" description="Basic and acidic residues" evidence="1">
    <location>
        <begin position="280"/>
        <end position="293"/>
    </location>
</feature>
<name>A0A9W8IMQ7_9FUNG</name>
<feature type="compositionally biased region" description="Basic and acidic residues" evidence="1">
    <location>
        <begin position="156"/>
        <end position="167"/>
    </location>
</feature>
<sequence>MPNPLGIVAYHARKGNLSEVEQQALQRASARQFRYKIIGGIIGCGAGYLFTRRSTSKPLKAFMVLFNGALAYNVSMSAASLMSLRDMSDEKKYPHIVAAMRDLKNEIIRSTGIDPEHPDAPRTGRPHRKIDIKALPPPMTAEEKAMRTHEGMIFDKGFGDDQAHDENQYSFGNPGLHQTMEANQPSSPKTANNADAPSTWDSVRKNNGPFENAWNKVRRQRPAEQQQRQGQQQAQKQESEGDQFASAWDRLGQQDSGSSSDRSFSNDGWASGAPALSSDEFPRSREDFEEAKRHTTTKYGDSVYT</sequence>
<comment type="caution">
    <text evidence="2">The sequence shown here is derived from an EMBL/GenBank/DDBJ whole genome shotgun (WGS) entry which is preliminary data.</text>
</comment>
<feature type="region of interest" description="Disordered" evidence="1">
    <location>
        <begin position="111"/>
        <end position="131"/>
    </location>
</feature>
<evidence type="ECO:0000313" key="2">
    <source>
        <dbReference type="EMBL" id="KAJ2861593.1"/>
    </source>
</evidence>
<feature type="compositionally biased region" description="Polar residues" evidence="1">
    <location>
        <begin position="180"/>
        <end position="201"/>
    </location>
</feature>
<keyword evidence="3" id="KW-1185">Reference proteome</keyword>
<feature type="compositionally biased region" description="Low complexity" evidence="1">
    <location>
        <begin position="253"/>
        <end position="268"/>
    </location>
</feature>